<accession>A0AAV9AJT6</accession>
<evidence type="ECO:0000256" key="1">
    <source>
        <dbReference type="SAM" id="MobiDB-lite"/>
    </source>
</evidence>
<comment type="caution">
    <text evidence="2">The sequence shown here is derived from an EMBL/GenBank/DDBJ whole genome shotgun (WGS) entry which is preliminary data.</text>
</comment>
<name>A0AAV9AJT6_ACOGR</name>
<feature type="compositionally biased region" description="Pro residues" evidence="1">
    <location>
        <begin position="1"/>
        <end position="10"/>
    </location>
</feature>
<evidence type="ECO:0000313" key="2">
    <source>
        <dbReference type="EMBL" id="KAK1264235.1"/>
    </source>
</evidence>
<proteinExistence type="predicted"/>
<dbReference type="EMBL" id="JAUJYN010000009">
    <property type="protein sequence ID" value="KAK1264235.1"/>
    <property type="molecule type" value="Genomic_DNA"/>
</dbReference>
<organism evidence="2 3">
    <name type="scientific">Acorus gramineus</name>
    <name type="common">Dwarf sweet flag</name>
    <dbReference type="NCBI Taxonomy" id="55184"/>
    <lineage>
        <taxon>Eukaryota</taxon>
        <taxon>Viridiplantae</taxon>
        <taxon>Streptophyta</taxon>
        <taxon>Embryophyta</taxon>
        <taxon>Tracheophyta</taxon>
        <taxon>Spermatophyta</taxon>
        <taxon>Magnoliopsida</taxon>
        <taxon>Liliopsida</taxon>
        <taxon>Acoraceae</taxon>
        <taxon>Acorus</taxon>
    </lineage>
</organism>
<reference evidence="2" key="2">
    <citation type="submission" date="2023-06" db="EMBL/GenBank/DDBJ databases">
        <authorList>
            <person name="Ma L."/>
            <person name="Liu K.-W."/>
            <person name="Li Z."/>
            <person name="Hsiao Y.-Y."/>
            <person name="Qi Y."/>
            <person name="Fu T."/>
            <person name="Tang G."/>
            <person name="Zhang D."/>
            <person name="Sun W.-H."/>
            <person name="Liu D.-K."/>
            <person name="Li Y."/>
            <person name="Chen G.-Z."/>
            <person name="Liu X.-D."/>
            <person name="Liao X.-Y."/>
            <person name="Jiang Y.-T."/>
            <person name="Yu X."/>
            <person name="Hao Y."/>
            <person name="Huang J."/>
            <person name="Zhao X.-W."/>
            <person name="Ke S."/>
            <person name="Chen Y.-Y."/>
            <person name="Wu W.-L."/>
            <person name="Hsu J.-L."/>
            <person name="Lin Y.-F."/>
            <person name="Huang M.-D."/>
            <person name="Li C.-Y."/>
            <person name="Huang L."/>
            <person name="Wang Z.-W."/>
            <person name="Zhao X."/>
            <person name="Zhong W.-Y."/>
            <person name="Peng D.-H."/>
            <person name="Ahmad S."/>
            <person name="Lan S."/>
            <person name="Zhang J.-S."/>
            <person name="Tsai W.-C."/>
            <person name="Van De Peer Y."/>
            <person name="Liu Z.-J."/>
        </authorList>
    </citation>
    <scope>NUCLEOTIDE SEQUENCE</scope>
    <source>
        <strain evidence="2">SCP</strain>
        <tissue evidence="2">Leaves</tissue>
    </source>
</reference>
<protein>
    <submittedName>
        <fullName evidence="2">Uncharacterized protein</fullName>
    </submittedName>
</protein>
<feature type="region of interest" description="Disordered" evidence="1">
    <location>
        <begin position="1"/>
        <end position="52"/>
    </location>
</feature>
<gene>
    <name evidence="2" type="ORF">QJS04_geneDACA011945</name>
</gene>
<keyword evidence="3" id="KW-1185">Reference proteome</keyword>
<sequence length="52" mass="5252">MDVAPPPSDHPPSTSEAVASADASSTAEAAAIPTGEKQKSVQWRADLTSEAS</sequence>
<dbReference type="Proteomes" id="UP001179952">
    <property type="component" value="Unassembled WGS sequence"/>
</dbReference>
<feature type="compositionally biased region" description="Low complexity" evidence="1">
    <location>
        <begin position="13"/>
        <end position="31"/>
    </location>
</feature>
<dbReference type="AlphaFoldDB" id="A0AAV9AJT6"/>
<reference evidence="2" key="1">
    <citation type="journal article" date="2023" name="Nat. Commun.">
        <title>Diploid and tetraploid genomes of Acorus and the evolution of monocots.</title>
        <authorList>
            <person name="Ma L."/>
            <person name="Liu K.W."/>
            <person name="Li Z."/>
            <person name="Hsiao Y.Y."/>
            <person name="Qi Y."/>
            <person name="Fu T."/>
            <person name="Tang G.D."/>
            <person name="Zhang D."/>
            <person name="Sun W.H."/>
            <person name="Liu D.K."/>
            <person name="Li Y."/>
            <person name="Chen G.Z."/>
            <person name="Liu X.D."/>
            <person name="Liao X.Y."/>
            <person name="Jiang Y.T."/>
            <person name="Yu X."/>
            <person name="Hao Y."/>
            <person name="Huang J."/>
            <person name="Zhao X.W."/>
            <person name="Ke S."/>
            <person name="Chen Y.Y."/>
            <person name="Wu W.L."/>
            <person name="Hsu J.L."/>
            <person name="Lin Y.F."/>
            <person name="Huang M.D."/>
            <person name="Li C.Y."/>
            <person name="Huang L."/>
            <person name="Wang Z.W."/>
            <person name="Zhao X."/>
            <person name="Zhong W.Y."/>
            <person name="Peng D.H."/>
            <person name="Ahmad S."/>
            <person name="Lan S."/>
            <person name="Zhang J.S."/>
            <person name="Tsai W.C."/>
            <person name="Van de Peer Y."/>
            <person name="Liu Z.J."/>
        </authorList>
    </citation>
    <scope>NUCLEOTIDE SEQUENCE</scope>
    <source>
        <strain evidence="2">SCP</strain>
    </source>
</reference>
<evidence type="ECO:0000313" key="3">
    <source>
        <dbReference type="Proteomes" id="UP001179952"/>
    </source>
</evidence>